<keyword evidence="2" id="KW-1133">Transmembrane helix</keyword>
<proteinExistence type="predicted"/>
<keyword evidence="2" id="KW-0472">Membrane</keyword>
<feature type="compositionally biased region" description="Low complexity" evidence="1">
    <location>
        <begin position="230"/>
        <end position="240"/>
    </location>
</feature>
<protein>
    <submittedName>
        <fullName evidence="4">Uncharacterized protein</fullName>
    </submittedName>
</protein>
<name>A0A914PFR0_9BILA</name>
<feature type="compositionally biased region" description="Polar residues" evidence="1">
    <location>
        <begin position="278"/>
        <end position="296"/>
    </location>
</feature>
<keyword evidence="2" id="KW-0812">Transmembrane</keyword>
<evidence type="ECO:0000313" key="3">
    <source>
        <dbReference type="Proteomes" id="UP000887578"/>
    </source>
</evidence>
<evidence type="ECO:0000256" key="2">
    <source>
        <dbReference type="SAM" id="Phobius"/>
    </source>
</evidence>
<sequence length="319" mass="34292">MKFGGIYFICVWILFISFPLFDALVTCPYGRTDLILKGEKGETNCTTSCAVYSCVGKVNNGSFELHDVGCTEDFFRDCAFFRNAIDFVNATSPYEMKYYNGNVTYVSGCSAEKNGHDCILKKSANFVKEIAEKRTNGSLKDGEILTDVKDVAKNVSDPATNFTNLYPASTTDASSVFVPEITSEKPMIFIPGLDTTADPLVGPVNLGDNTINPVIVQKNTTVAPHTFKTSTLSTARSTRLPEPTVAPTSEPVDDSTTVAADLKKDATTVTSDPAPGPSSDTTTLASAPVNKSASNGQDKSFWKKIGCFAIGLILAARIY</sequence>
<feature type="transmembrane region" description="Helical" evidence="2">
    <location>
        <begin position="6"/>
        <end position="27"/>
    </location>
</feature>
<dbReference type="WBParaSite" id="PDA_v2.g17104.t1">
    <property type="protein sequence ID" value="PDA_v2.g17104.t1"/>
    <property type="gene ID" value="PDA_v2.g17104"/>
</dbReference>
<feature type="region of interest" description="Disordered" evidence="1">
    <location>
        <begin position="230"/>
        <end position="296"/>
    </location>
</feature>
<dbReference type="Proteomes" id="UP000887578">
    <property type="component" value="Unplaced"/>
</dbReference>
<reference evidence="4" key="1">
    <citation type="submission" date="2022-11" db="UniProtKB">
        <authorList>
            <consortium name="WormBaseParasite"/>
        </authorList>
    </citation>
    <scope>IDENTIFICATION</scope>
</reference>
<organism evidence="3 4">
    <name type="scientific">Panagrolaimus davidi</name>
    <dbReference type="NCBI Taxonomy" id="227884"/>
    <lineage>
        <taxon>Eukaryota</taxon>
        <taxon>Metazoa</taxon>
        <taxon>Ecdysozoa</taxon>
        <taxon>Nematoda</taxon>
        <taxon>Chromadorea</taxon>
        <taxon>Rhabditida</taxon>
        <taxon>Tylenchina</taxon>
        <taxon>Panagrolaimomorpha</taxon>
        <taxon>Panagrolaimoidea</taxon>
        <taxon>Panagrolaimidae</taxon>
        <taxon>Panagrolaimus</taxon>
    </lineage>
</organism>
<evidence type="ECO:0000313" key="4">
    <source>
        <dbReference type="WBParaSite" id="PDA_v2.g17104.t1"/>
    </source>
</evidence>
<dbReference type="AlphaFoldDB" id="A0A914PFR0"/>
<accession>A0A914PFR0</accession>
<keyword evidence="3" id="KW-1185">Reference proteome</keyword>
<evidence type="ECO:0000256" key="1">
    <source>
        <dbReference type="SAM" id="MobiDB-lite"/>
    </source>
</evidence>